<dbReference type="PROSITE" id="PS00187">
    <property type="entry name" value="TPP_ENZYMES"/>
    <property type="match status" value="1"/>
</dbReference>
<dbReference type="STRING" id="29563.SAMN02983006_02161"/>
<dbReference type="GO" id="GO:0003984">
    <property type="term" value="F:acetolactate synthase activity"/>
    <property type="evidence" value="ECO:0007669"/>
    <property type="project" value="TreeGrafter"/>
</dbReference>
<dbReference type="GO" id="GO:0009099">
    <property type="term" value="P:L-valine biosynthetic process"/>
    <property type="evidence" value="ECO:0007669"/>
    <property type="project" value="TreeGrafter"/>
</dbReference>
<dbReference type="GO" id="GO:0030976">
    <property type="term" value="F:thiamine pyrophosphate binding"/>
    <property type="evidence" value="ECO:0007669"/>
    <property type="project" value="InterPro"/>
</dbReference>
<dbReference type="Pfam" id="PF02775">
    <property type="entry name" value="TPP_enzyme_C"/>
    <property type="match status" value="1"/>
</dbReference>
<evidence type="ECO:0000313" key="7">
    <source>
        <dbReference type="EMBL" id="SFL83919.1"/>
    </source>
</evidence>
<dbReference type="GO" id="GO:0005948">
    <property type="term" value="C:acetolactate synthase complex"/>
    <property type="evidence" value="ECO:0007669"/>
    <property type="project" value="TreeGrafter"/>
</dbReference>
<evidence type="ECO:0000259" key="6">
    <source>
        <dbReference type="Pfam" id="PF02776"/>
    </source>
</evidence>
<dbReference type="InterPro" id="IPR029061">
    <property type="entry name" value="THDP-binding"/>
</dbReference>
<dbReference type="InterPro" id="IPR012000">
    <property type="entry name" value="Thiamin_PyroP_enz_cen_dom"/>
</dbReference>
<dbReference type="EMBL" id="FOTI01000035">
    <property type="protein sequence ID" value="SFL83919.1"/>
    <property type="molecule type" value="Genomic_DNA"/>
</dbReference>
<evidence type="ECO:0000259" key="5">
    <source>
        <dbReference type="Pfam" id="PF02775"/>
    </source>
</evidence>
<dbReference type="GO" id="GO:0016823">
    <property type="term" value="F:hydrolase activity, acting on acid carbon-carbon bonds, in ketonic substances"/>
    <property type="evidence" value="ECO:0007669"/>
    <property type="project" value="InterPro"/>
</dbReference>
<organism evidence="7 8">
    <name type="scientific">Halanaerobium salsuginis</name>
    <dbReference type="NCBI Taxonomy" id="29563"/>
    <lineage>
        <taxon>Bacteria</taxon>
        <taxon>Bacillati</taxon>
        <taxon>Bacillota</taxon>
        <taxon>Clostridia</taxon>
        <taxon>Halanaerobiales</taxon>
        <taxon>Halanaerobiaceae</taxon>
        <taxon>Halanaerobium</taxon>
    </lineage>
</organism>
<dbReference type="Gene3D" id="3.40.50.970">
    <property type="match status" value="2"/>
</dbReference>
<dbReference type="Pfam" id="PF00205">
    <property type="entry name" value="TPP_enzyme_M"/>
    <property type="match status" value="1"/>
</dbReference>
<dbReference type="PANTHER" id="PTHR18968">
    <property type="entry name" value="THIAMINE PYROPHOSPHATE ENZYMES"/>
    <property type="match status" value="1"/>
</dbReference>
<keyword evidence="2 3" id="KW-0786">Thiamine pyrophosphate</keyword>
<feature type="domain" description="Thiamine pyrophosphate enzyme TPP-binding" evidence="5">
    <location>
        <begin position="442"/>
        <end position="600"/>
    </location>
</feature>
<name>A0A1I4KZD0_9FIRM</name>
<dbReference type="InterPro" id="IPR012001">
    <property type="entry name" value="Thiamin_PyroP_enz_TPP-bd_dom"/>
</dbReference>
<evidence type="ECO:0000256" key="2">
    <source>
        <dbReference type="ARBA" id="ARBA00023052"/>
    </source>
</evidence>
<dbReference type="GO" id="GO:0050660">
    <property type="term" value="F:flavin adenine dinucleotide binding"/>
    <property type="evidence" value="ECO:0007669"/>
    <property type="project" value="TreeGrafter"/>
</dbReference>
<dbReference type="InterPro" id="IPR029035">
    <property type="entry name" value="DHS-like_NAD/FAD-binding_dom"/>
</dbReference>
<dbReference type="CDD" id="cd07035">
    <property type="entry name" value="TPP_PYR_POX_like"/>
    <property type="match status" value="1"/>
</dbReference>
<dbReference type="NCBIfam" id="TIGR04377">
    <property type="entry name" value="myo_inos_iolD"/>
    <property type="match status" value="1"/>
</dbReference>
<feature type="domain" description="Thiamine pyrophosphate enzyme N-terminal TPP-binding" evidence="6">
    <location>
        <begin position="32"/>
        <end position="126"/>
    </location>
</feature>
<dbReference type="InterPro" id="IPR045229">
    <property type="entry name" value="TPP_enz"/>
</dbReference>
<dbReference type="InterPro" id="IPR000399">
    <property type="entry name" value="TPP-bd_CS"/>
</dbReference>
<evidence type="ECO:0000256" key="3">
    <source>
        <dbReference type="RuleBase" id="RU362132"/>
    </source>
</evidence>
<dbReference type="GO" id="GO:0019310">
    <property type="term" value="P:inositol catabolic process"/>
    <property type="evidence" value="ECO:0007669"/>
    <property type="project" value="InterPro"/>
</dbReference>
<dbReference type="GO" id="GO:0000287">
    <property type="term" value="F:magnesium ion binding"/>
    <property type="evidence" value="ECO:0007669"/>
    <property type="project" value="InterPro"/>
</dbReference>
<dbReference type="PANTHER" id="PTHR18968:SF9">
    <property type="entry name" value="3D-(3,5_4)-TRIHYDROXYCYCLOHEXANE-1,2-DIONE HYDROLASE"/>
    <property type="match status" value="1"/>
</dbReference>
<reference evidence="7 8" key="1">
    <citation type="submission" date="2016-10" db="EMBL/GenBank/DDBJ databases">
        <authorList>
            <person name="de Groot N.N."/>
        </authorList>
    </citation>
    <scope>NUCLEOTIDE SEQUENCE [LARGE SCALE GENOMIC DNA]</scope>
    <source>
        <strain evidence="7 8">ATCC 51327</strain>
    </source>
</reference>
<dbReference type="InterPro" id="IPR011766">
    <property type="entry name" value="TPP_enzyme_TPP-bd"/>
</dbReference>
<comment type="similarity">
    <text evidence="1 3">Belongs to the TPP enzyme family.</text>
</comment>
<evidence type="ECO:0000313" key="8">
    <source>
        <dbReference type="Proteomes" id="UP000199006"/>
    </source>
</evidence>
<evidence type="ECO:0000256" key="1">
    <source>
        <dbReference type="ARBA" id="ARBA00007812"/>
    </source>
</evidence>
<protein>
    <submittedName>
        <fullName evidence="7">3D-(3,5/4)-trihydroxycyclohexane-1,2-dione hydrolase</fullName>
    </submittedName>
</protein>
<dbReference type="Gene3D" id="3.40.50.1220">
    <property type="entry name" value="TPP-binding domain"/>
    <property type="match status" value="1"/>
</dbReference>
<dbReference type="Pfam" id="PF02776">
    <property type="entry name" value="TPP_enzyme_N"/>
    <property type="match status" value="1"/>
</dbReference>
<accession>A0A1I4KZD0</accession>
<sequence>MTTKIRLTVAQALIKFLDNQYLEIDGQEHKFVEGIFTIFGHGNVVGLGQALEEDCGDLIVRQGRNEQGMAHAATAFAKQNLRQKIYACTSSIGPGAANMVTAAGTATANRIPLLLLPGDTFACRQPDPVLQQVEHPYNLNLTTNDAFKAVSKYWDRVSRPEQLMTAAINAMRVLTNPAKTGAVTIALPQDVQGEAYDYPAEFLAKRVHHFRRTPLSEDSLSRVVKLITQKKKPLLICGGGSKYSGAGTELKNFAETFNIPFAETQAGKSTVVFDHPLNLGGIGVTGNSAANKIASQADLIIGIGTRFMDFTTASKRLFQNPDVDFVALNICDFDAYKLDAVPLVADAKLGLISLLNALKSVNYKSTYTDEIEKVKAEWKQEVERLFKLEPATANFEPEIAGQLDKQLAEYSSKMDSNLTQTAVLGKLAEILADDAIVVGSSGSLPGDLQRLWRPKLENTYHMEYGYSCMGYEISGALGVKLAAPDQEVYALVGDGSYLMLHSELITSLQERAKINIILFDNIGFGCINNLQMSNGMGSFGTEFRYRNSRTGKLDGELLKIDFAASAAAYGAKTFKVHTLTDLESALAAAKQSSISTLIDIKVLPKTMTHGYQSWWRVGLAEVATKADIKTASTKLKTELERARQY</sequence>
<dbReference type="SUPFAM" id="SSF52518">
    <property type="entry name" value="Thiamin diphosphate-binding fold (THDP-binding)"/>
    <property type="match status" value="2"/>
</dbReference>
<dbReference type="SUPFAM" id="SSF52467">
    <property type="entry name" value="DHS-like NAD/FAD-binding domain"/>
    <property type="match status" value="1"/>
</dbReference>
<dbReference type="AlphaFoldDB" id="A0A1I4KZD0"/>
<feature type="domain" description="Thiamine pyrophosphate enzyme central" evidence="4">
    <location>
        <begin position="221"/>
        <end position="351"/>
    </location>
</feature>
<dbReference type="InterPro" id="IPR030817">
    <property type="entry name" value="Myo_inos_IolD"/>
</dbReference>
<dbReference type="RefSeq" id="WP_245750872.1">
    <property type="nucleotide sequence ID" value="NZ_FOTI01000035.1"/>
</dbReference>
<gene>
    <name evidence="7" type="ORF">SAMN02983006_02161</name>
</gene>
<keyword evidence="7" id="KW-0378">Hydrolase</keyword>
<proteinExistence type="inferred from homology"/>
<evidence type="ECO:0000259" key="4">
    <source>
        <dbReference type="Pfam" id="PF00205"/>
    </source>
</evidence>
<keyword evidence="8" id="KW-1185">Reference proteome</keyword>
<dbReference type="GO" id="GO:0009097">
    <property type="term" value="P:isoleucine biosynthetic process"/>
    <property type="evidence" value="ECO:0007669"/>
    <property type="project" value="TreeGrafter"/>
</dbReference>
<dbReference type="CDD" id="cd02003">
    <property type="entry name" value="TPP_IolD"/>
    <property type="match status" value="1"/>
</dbReference>
<dbReference type="Proteomes" id="UP000199006">
    <property type="component" value="Unassembled WGS sequence"/>
</dbReference>